<dbReference type="InterPro" id="IPR005135">
    <property type="entry name" value="Endo/exonuclease/phosphatase"/>
</dbReference>
<dbReference type="Gene3D" id="3.60.10.10">
    <property type="entry name" value="Endonuclease/exonuclease/phosphatase"/>
    <property type="match status" value="1"/>
</dbReference>
<dbReference type="SUPFAM" id="SSF56219">
    <property type="entry name" value="DNase I-like"/>
    <property type="match status" value="1"/>
</dbReference>
<feature type="non-terminal residue" evidence="3">
    <location>
        <position position="711"/>
    </location>
</feature>
<sequence length="711" mass="78771">MVVASADFATTNTHPTHNTNQEDTQSGHGSTRSAEGGGGGAAGARPSSSDTLGGHGSTSITNTQGQNGLEIGGHDEEERDNPAAPARLGDAQGRRISRRAQENERKTALKVATLNINGFGNLVRDHADNKWGRIYRMMSDQRIGVLLLQETHLTKERVADIHRMFACKIKIFFSSNQEAPTQREGVAVVLNCRYLNVTNASAKEIVPGRAIQVTIQGPGGGTRRILCVYAPTSNGVSERKLFFKEVGKYYEDCPEHERPHLMAGDFNNVEDAVDRLPISEGPDSSISALDDLKGNLGLMLADGWRVTYPHLRDYTFHRGSGQAAVFSRLDRIYVSPHTFDGAREWEICEAGVRTDHALVSVQLTSDTSPVIGPGRTLFPLTLIKDRKLSKAIKRRGIEATRELTDLQNSGSHTETANAQTILRRFKLDTMKLARAREREVIPRLLAEIRLAEAALRKVKAGRDIEEKDKAAEAAALTKQIRQLKLRRFRQQQQNSRATHRLYGDRPTKYWSKLHRECAPRDVITAFEKEGQLGVSGEKTYETDSTRMAAMARSHHMKIQQDGPETQPADARERDIATALASLDAKLSTAQAAMLGDKITYGECILALRLSKNGTAPGLDGLPFELWKTLHARHVEDARFPGRPVFDVVSLLTAAFDDMQSYGVSSKTHLADGWMAPIYKEKGERTRIVNYRPITLLNTDYKLLSKILALRL</sequence>
<dbReference type="InParanoid" id="A0A5C3NZ63"/>
<gene>
    <name evidence="3" type="ORF">K466DRAFT_632981</name>
</gene>
<evidence type="ECO:0000256" key="1">
    <source>
        <dbReference type="SAM" id="MobiDB-lite"/>
    </source>
</evidence>
<keyword evidence="4" id="KW-1185">Reference proteome</keyword>
<dbReference type="GO" id="GO:0003824">
    <property type="term" value="F:catalytic activity"/>
    <property type="evidence" value="ECO:0007669"/>
    <property type="project" value="InterPro"/>
</dbReference>
<organism evidence="3 4">
    <name type="scientific">Polyporus arcularius HHB13444</name>
    <dbReference type="NCBI Taxonomy" id="1314778"/>
    <lineage>
        <taxon>Eukaryota</taxon>
        <taxon>Fungi</taxon>
        <taxon>Dikarya</taxon>
        <taxon>Basidiomycota</taxon>
        <taxon>Agaricomycotina</taxon>
        <taxon>Agaricomycetes</taxon>
        <taxon>Polyporales</taxon>
        <taxon>Polyporaceae</taxon>
        <taxon>Polyporus</taxon>
    </lineage>
</organism>
<dbReference type="Pfam" id="PF03372">
    <property type="entry name" value="Exo_endo_phos"/>
    <property type="match status" value="1"/>
</dbReference>
<feature type="domain" description="Endonuclease/exonuclease/phosphatase" evidence="2">
    <location>
        <begin position="112"/>
        <end position="344"/>
    </location>
</feature>
<reference evidence="3 4" key="1">
    <citation type="journal article" date="2019" name="Nat. Ecol. Evol.">
        <title>Megaphylogeny resolves global patterns of mushroom evolution.</title>
        <authorList>
            <person name="Varga T."/>
            <person name="Krizsan K."/>
            <person name="Foldi C."/>
            <person name="Dima B."/>
            <person name="Sanchez-Garcia M."/>
            <person name="Sanchez-Ramirez S."/>
            <person name="Szollosi G.J."/>
            <person name="Szarkandi J.G."/>
            <person name="Papp V."/>
            <person name="Albert L."/>
            <person name="Andreopoulos W."/>
            <person name="Angelini C."/>
            <person name="Antonin V."/>
            <person name="Barry K.W."/>
            <person name="Bougher N.L."/>
            <person name="Buchanan P."/>
            <person name="Buyck B."/>
            <person name="Bense V."/>
            <person name="Catcheside P."/>
            <person name="Chovatia M."/>
            <person name="Cooper J."/>
            <person name="Damon W."/>
            <person name="Desjardin D."/>
            <person name="Finy P."/>
            <person name="Geml J."/>
            <person name="Haridas S."/>
            <person name="Hughes K."/>
            <person name="Justo A."/>
            <person name="Karasinski D."/>
            <person name="Kautmanova I."/>
            <person name="Kiss B."/>
            <person name="Kocsube S."/>
            <person name="Kotiranta H."/>
            <person name="LaButti K.M."/>
            <person name="Lechner B.E."/>
            <person name="Liimatainen K."/>
            <person name="Lipzen A."/>
            <person name="Lukacs Z."/>
            <person name="Mihaltcheva S."/>
            <person name="Morgado L.N."/>
            <person name="Niskanen T."/>
            <person name="Noordeloos M.E."/>
            <person name="Ohm R.A."/>
            <person name="Ortiz-Santana B."/>
            <person name="Ovrebo C."/>
            <person name="Racz N."/>
            <person name="Riley R."/>
            <person name="Savchenko A."/>
            <person name="Shiryaev A."/>
            <person name="Soop K."/>
            <person name="Spirin V."/>
            <person name="Szebenyi C."/>
            <person name="Tomsovsky M."/>
            <person name="Tulloss R.E."/>
            <person name="Uehling J."/>
            <person name="Grigoriev I.V."/>
            <person name="Vagvolgyi C."/>
            <person name="Papp T."/>
            <person name="Martin F.M."/>
            <person name="Miettinen O."/>
            <person name="Hibbett D.S."/>
            <person name="Nagy L.G."/>
        </authorList>
    </citation>
    <scope>NUCLEOTIDE SEQUENCE [LARGE SCALE GENOMIC DNA]</scope>
    <source>
        <strain evidence="3 4">HHB13444</strain>
    </source>
</reference>
<evidence type="ECO:0000313" key="3">
    <source>
        <dbReference type="EMBL" id="TFK81648.1"/>
    </source>
</evidence>
<feature type="compositionally biased region" description="Low complexity" evidence="1">
    <location>
        <begin position="10"/>
        <end position="19"/>
    </location>
</feature>
<dbReference type="CDD" id="cd09076">
    <property type="entry name" value="L1-EN"/>
    <property type="match status" value="1"/>
</dbReference>
<name>A0A5C3NZ63_9APHY</name>
<protein>
    <submittedName>
        <fullName evidence="3">DNase I-like protein</fullName>
    </submittedName>
</protein>
<feature type="region of interest" description="Disordered" evidence="1">
    <location>
        <begin position="1"/>
        <end position="104"/>
    </location>
</feature>
<accession>A0A5C3NZ63</accession>
<dbReference type="AlphaFoldDB" id="A0A5C3NZ63"/>
<evidence type="ECO:0000313" key="4">
    <source>
        <dbReference type="Proteomes" id="UP000308197"/>
    </source>
</evidence>
<proteinExistence type="predicted"/>
<dbReference type="PANTHER" id="PTHR19446">
    <property type="entry name" value="REVERSE TRANSCRIPTASES"/>
    <property type="match status" value="1"/>
</dbReference>
<dbReference type="EMBL" id="ML211577">
    <property type="protein sequence ID" value="TFK81648.1"/>
    <property type="molecule type" value="Genomic_DNA"/>
</dbReference>
<dbReference type="InterPro" id="IPR036691">
    <property type="entry name" value="Endo/exonu/phosph_ase_sf"/>
</dbReference>
<dbReference type="Proteomes" id="UP000308197">
    <property type="component" value="Unassembled WGS sequence"/>
</dbReference>
<evidence type="ECO:0000259" key="2">
    <source>
        <dbReference type="Pfam" id="PF03372"/>
    </source>
</evidence>
<feature type="compositionally biased region" description="Polar residues" evidence="1">
    <location>
        <begin position="57"/>
        <end position="67"/>
    </location>
</feature>